<keyword evidence="7" id="KW-0315">Glutamine amidotransferase</keyword>
<reference evidence="9" key="1">
    <citation type="journal article" date="2019" name="MBio">
        <title>Virus Genomes from Deep Sea Sediments Expand the Ocean Megavirome and Support Independent Origins of Viral Gigantism.</title>
        <authorList>
            <person name="Backstrom D."/>
            <person name="Yutin N."/>
            <person name="Jorgensen S.L."/>
            <person name="Dharamshi J."/>
            <person name="Homa F."/>
            <person name="Zaremba-Niedwiedzka K."/>
            <person name="Spang A."/>
            <person name="Wolf Y.I."/>
            <person name="Koonin E.V."/>
            <person name="Ettema T.J."/>
        </authorList>
    </citation>
    <scope>NUCLEOTIDE SEQUENCE</scope>
</reference>
<proteinExistence type="inferred from homology"/>
<dbReference type="NCBIfam" id="TIGR01134">
    <property type="entry name" value="purF"/>
    <property type="match status" value="1"/>
</dbReference>
<dbReference type="InterPro" id="IPR017932">
    <property type="entry name" value="GATase_2_dom"/>
</dbReference>
<dbReference type="CDD" id="cd06223">
    <property type="entry name" value="PRTases_typeI"/>
    <property type="match status" value="1"/>
</dbReference>
<evidence type="ECO:0000313" key="9">
    <source>
        <dbReference type="EMBL" id="QBK87607.1"/>
    </source>
</evidence>
<dbReference type="GO" id="GO:0009113">
    <property type="term" value="P:purine nucleobase biosynthetic process"/>
    <property type="evidence" value="ECO:0007669"/>
    <property type="project" value="InterPro"/>
</dbReference>
<evidence type="ECO:0000256" key="4">
    <source>
        <dbReference type="ARBA" id="ARBA00022676"/>
    </source>
</evidence>
<dbReference type="SUPFAM" id="SSF53271">
    <property type="entry name" value="PRTase-like"/>
    <property type="match status" value="1"/>
</dbReference>
<dbReference type="Pfam" id="PF00156">
    <property type="entry name" value="Pribosyltran"/>
    <property type="match status" value="1"/>
</dbReference>
<dbReference type="PROSITE" id="PS51278">
    <property type="entry name" value="GATASE_TYPE_2"/>
    <property type="match status" value="1"/>
</dbReference>
<dbReference type="Gene3D" id="3.60.20.10">
    <property type="entry name" value="Glutamine Phosphoribosylpyrophosphate, subunit 1, domain 1"/>
    <property type="match status" value="1"/>
</dbReference>
<keyword evidence="6" id="KW-0658">Purine biosynthesis</keyword>
<accession>A0A481YXN4</accession>
<dbReference type="GO" id="GO:0006189">
    <property type="term" value="P:'de novo' IMP biosynthetic process"/>
    <property type="evidence" value="ECO:0007669"/>
    <property type="project" value="UniProtKB-UniPathway"/>
</dbReference>
<evidence type="ECO:0000256" key="2">
    <source>
        <dbReference type="ARBA" id="ARBA00010138"/>
    </source>
</evidence>
<dbReference type="PANTHER" id="PTHR11907">
    <property type="entry name" value="AMIDOPHOSPHORIBOSYLTRANSFERASE"/>
    <property type="match status" value="1"/>
</dbReference>
<dbReference type="Pfam" id="PF13537">
    <property type="entry name" value="GATase_7"/>
    <property type="match status" value="1"/>
</dbReference>
<dbReference type="EC" id="2.4.2.14" evidence="3"/>
<protein>
    <recommendedName>
        <fullName evidence="3">amidophosphoribosyltransferase</fullName>
        <ecNumber evidence="3">2.4.2.14</ecNumber>
    </recommendedName>
</protein>
<dbReference type="CDD" id="cd00715">
    <property type="entry name" value="GPATase_N"/>
    <property type="match status" value="1"/>
</dbReference>
<dbReference type="GO" id="GO:0004044">
    <property type="term" value="F:amidophosphoribosyltransferase activity"/>
    <property type="evidence" value="ECO:0007669"/>
    <property type="project" value="UniProtKB-EC"/>
</dbReference>
<dbReference type="SUPFAM" id="SSF56235">
    <property type="entry name" value="N-terminal nucleophile aminohydrolases (Ntn hydrolases)"/>
    <property type="match status" value="1"/>
</dbReference>
<keyword evidence="4" id="KW-0328">Glycosyltransferase</keyword>
<name>A0A481YXN4_9VIRU</name>
<evidence type="ECO:0000256" key="6">
    <source>
        <dbReference type="ARBA" id="ARBA00022755"/>
    </source>
</evidence>
<evidence type="ECO:0000256" key="1">
    <source>
        <dbReference type="ARBA" id="ARBA00005209"/>
    </source>
</evidence>
<comment type="similarity">
    <text evidence="2">In the C-terminal section; belongs to the purine/pyrimidine phosphoribosyltransferase family.</text>
</comment>
<dbReference type="UniPathway" id="UPA00074">
    <property type="reaction ID" value="UER00124"/>
</dbReference>
<dbReference type="InterPro" id="IPR029055">
    <property type="entry name" value="Ntn_hydrolases_N"/>
</dbReference>
<dbReference type="PIRSF" id="PIRSF000485">
    <property type="entry name" value="Amd_phspho_trans"/>
    <property type="match status" value="1"/>
</dbReference>
<organism evidence="9">
    <name type="scientific">Marseillevirus LCMAC201</name>
    <dbReference type="NCBI Taxonomy" id="2506605"/>
    <lineage>
        <taxon>Viruses</taxon>
        <taxon>Varidnaviria</taxon>
        <taxon>Bamfordvirae</taxon>
        <taxon>Nucleocytoviricota</taxon>
        <taxon>Megaviricetes</taxon>
        <taxon>Pimascovirales</taxon>
        <taxon>Pimascovirales incertae sedis</taxon>
        <taxon>Marseilleviridae</taxon>
    </lineage>
</organism>
<gene>
    <name evidence="9" type="ORF">LCMAC201_05200</name>
</gene>
<dbReference type="InterPro" id="IPR005854">
    <property type="entry name" value="PurF"/>
</dbReference>
<comment type="pathway">
    <text evidence="1">Purine metabolism; IMP biosynthesis via de novo pathway; N(1)-(5-phospho-D-ribosyl)glycinamide from 5-phospho-alpha-D-ribose 1-diphosphate: step 1/2.</text>
</comment>
<evidence type="ECO:0000256" key="3">
    <source>
        <dbReference type="ARBA" id="ARBA00011941"/>
    </source>
</evidence>
<evidence type="ECO:0000256" key="5">
    <source>
        <dbReference type="ARBA" id="ARBA00022679"/>
    </source>
</evidence>
<evidence type="ECO:0000259" key="8">
    <source>
        <dbReference type="PROSITE" id="PS51278"/>
    </source>
</evidence>
<dbReference type="InterPro" id="IPR029057">
    <property type="entry name" value="PRTase-like"/>
</dbReference>
<sequence>MCGIFAVYSQEDSVARQIFFALMALQHRGQEAAGIAVSDGTLINYKKDTGMVNQIFRERHLVKLPGRFGIGHTRYSTTTDKSGGRQPYQFVSKLGPFAIAHNGEISNYKKTKQQLLDKGVCFFTETDTELLAHYIARTKKNTWEEALTDLIEKVPGAYSLVVLTNNEVWALRDPLGIRLMCIGKKNNDCFIASESCCFSVVGATFVSDVEPGSLVRISKDGCEQQIIKQYQRSTCAFEHVYFSRPDSQIDGVYVNEIRQNIGKQLWEMTQKQFQPGSDYIVSGVPESATPMAVGFANASGIKYNEIFAKNRYIHRTFIKPIDTERKTAVHLKFNPLVNNIRGKKIILVDDSIVRGHTIRHLTQIVRNAGAKEIHVLVGSPQIHYPCYMGIDMKSEKEFIMNTFTSTELATEIGADSIIFLELEKLQEAIGNKNLCTACWTGKYPKELEW</sequence>
<dbReference type="EMBL" id="MK500361">
    <property type="protein sequence ID" value="QBK87607.1"/>
    <property type="molecule type" value="Genomic_DNA"/>
</dbReference>
<keyword evidence="5 9" id="KW-0808">Transferase</keyword>
<evidence type="ECO:0000256" key="7">
    <source>
        <dbReference type="ARBA" id="ARBA00022962"/>
    </source>
</evidence>
<feature type="domain" description="Glutamine amidotransferase type-2" evidence="8">
    <location>
        <begin position="2"/>
        <end position="220"/>
    </location>
</feature>
<dbReference type="InterPro" id="IPR035584">
    <property type="entry name" value="PurF_N"/>
</dbReference>
<dbReference type="Gene3D" id="3.40.50.2020">
    <property type="match status" value="1"/>
</dbReference>
<dbReference type="InterPro" id="IPR000836">
    <property type="entry name" value="PRTase_dom"/>
</dbReference>
<dbReference type="HAMAP" id="MF_01931">
    <property type="entry name" value="PurF"/>
    <property type="match status" value="1"/>
</dbReference>